<dbReference type="PANTHER" id="PTHR10166:SF37">
    <property type="entry name" value="STOLID, ISOFORM H"/>
    <property type="match status" value="1"/>
</dbReference>
<evidence type="ECO:0000259" key="2">
    <source>
        <dbReference type="PROSITE" id="PS50234"/>
    </source>
</evidence>
<sequence>MKEEVNLKKTVLLFALAMVTIFIIVACSKGDTKKEGIGGDESTEGVADTANDTKVGENPVPQTSLPIPQSFKESVDYGYTGEWAMKEFSDEVKSALDQLPSITIEATEEEIHAYERKVFSLFKENLSMPNVPIEQWQAMKFADPNIAEEENQLKKNYNVAILLDASGSMGALENGKTRMELAKEAINQFVDSLPEKAKVSLTVYGHKGTGDEADKEVSCSTVEQVYSLSAYDSKEFTNALDEFDPAGWTPMTKAVEQAMVNLESQDGSENTNIIYLVSDGVETCGGNPVQAMEKLSDSNLSPVVQIIGYQVNNDGLTQLKEMARAANGKFINVQNQEDLKAEFKRTTEMAKVWSEWHRNSNAAINNLNKTVQKQLNDWHHEEQEKMNREHHHLQLAINYLKEQKKIDSDVFLRLDENYRAYYLQVDKEARELFLELDQLNRDSFLDNWEEISERFLKNVSE</sequence>
<dbReference type="Gene3D" id="3.40.50.410">
    <property type="entry name" value="von Willebrand factor, type A domain"/>
    <property type="match status" value="2"/>
</dbReference>
<organism evidence="3 4">
    <name type="scientific">Cytobacillus stercorigallinarum</name>
    <dbReference type="NCBI Taxonomy" id="2762240"/>
    <lineage>
        <taxon>Bacteria</taxon>
        <taxon>Bacillati</taxon>
        <taxon>Bacillota</taxon>
        <taxon>Bacilli</taxon>
        <taxon>Bacillales</taxon>
        <taxon>Bacillaceae</taxon>
        <taxon>Cytobacillus</taxon>
    </lineage>
</organism>
<dbReference type="PANTHER" id="PTHR10166">
    <property type="entry name" value="VOLTAGE-DEPENDENT CALCIUM CHANNEL SUBUNIT ALPHA-2/DELTA-RELATED"/>
    <property type="match status" value="1"/>
</dbReference>
<evidence type="ECO:0000256" key="1">
    <source>
        <dbReference type="SAM" id="MobiDB-lite"/>
    </source>
</evidence>
<evidence type="ECO:0000313" key="3">
    <source>
        <dbReference type="EMBL" id="MBD7936095.1"/>
    </source>
</evidence>
<dbReference type="SMART" id="SM00327">
    <property type="entry name" value="VWA"/>
    <property type="match status" value="1"/>
</dbReference>
<dbReference type="EMBL" id="JACSQT010000001">
    <property type="protein sequence ID" value="MBD7936095.1"/>
    <property type="molecule type" value="Genomic_DNA"/>
</dbReference>
<dbReference type="InterPro" id="IPR036465">
    <property type="entry name" value="vWFA_dom_sf"/>
</dbReference>
<feature type="region of interest" description="Disordered" evidence="1">
    <location>
        <begin position="31"/>
        <end position="66"/>
    </location>
</feature>
<dbReference type="RefSeq" id="WP_191810919.1">
    <property type="nucleotide sequence ID" value="NZ_JACSQT010000001.1"/>
</dbReference>
<reference evidence="3 4" key="1">
    <citation type="submission" date="2020-08" db="EMBL/GenBank/DDBJ databases">
        <title>A Genomic Blueprint of the Chicken Gut Microbiome.</title>
        <authorList>
            <person name="Gilroy R."/>
            <person name="Ravi A."/>
            <person name="Getino M."/>
            <person name="Pursley I."/>
            <person name="Horton D.L."/>
            <person name="Alikhan N.-F."/>
            <person name="Baker D."/>
            <person name="Gharbi K."/>
            <person name="Hall N."/>
            <person name="Watson M."/>
            <person name="Adriaenssens E.M."/>
            <person name="Foster-Nyarko E."/>
            <person name="Jarju S."/>
            <person name="Secka A."/>
            <person name="Antonio M."/>
            <person name="Oren A."/>
            <person name="Chaudhuri R."/>
            <person name="La Ragione R.M."/>
            <person name="Hildebrand F."/>
            <person name="Pallen M.J."/>
        </authorList>
    </citation>
    <scope>NUCLEOTIDE SEQUENCE [LARGE SCALE GENOMIC DNA]</scope>
    <source>
        <strain evidence="3 4">Sa5YUA1</strain>
    </source>
</reference>
<keyword evidence="4" id="KW-1185">Reference proteome</keyword>
<dbReference type="Pfam" id="PF00092">
    <property type="entry name" value="VWA"/>
    <property type="match status" value="1"/>
</dbReference>
<dbReference type="PROSITE" id="PS51257">
    <property type="entry name" value="PROKAR_LIPOPROTEIN"/>
    <property type="match status" value="1"/>
</dbReference>
<accession>A0ABR8QKP6</accession>
<feature type="domain" description="VWFA" evidence="2">
    <location>
        <begin position="158"/>
        <end position="346"/>
    </location>
</feature>
<protein>
    <submittedName>
        <fullName evidence="3">VWA domain-containing protein</fullName>
    </submittedName>
</protein>
<evidence type="ECO:0000313" key="4">
    <source>
        <dbReference type="Proteomes" id="UP000657931"/>
    </source>
</evidence>
<dbReference type="Proteomes" id="UP000657931">
    <property type="component" value="Unassembled WGS sequence"/>
</dbReference>
<gene>
    <name evidence="3" type="ORF">H9655_03560</name>
</gene>
<dbReference type="InterPro" id="IPR051173">
    <property type="entry name" value="Ca_channel_alpha-2/delta"/>
</dbReference>
<dbReference type="SUPFAM" id="SSF53300">
    <property type="entry name" value="vWA-like"/>
    <property type="match status" value="1"/>
</dbReference>
<proteinExistence type="predicted"/>
<name>A0ABR8QKP6_9BACI</name>
<dbReference type="PROSITE" id="PS50234">
    <property type="entry name" value="VWFA"/>
    <property type="match status" value="1"/>
</dbReference>
<dbReference type="InterPro" id="IPR002035">
    <property type="entry name" value="VWF_A"/>
</dbReference>
<comment type="caution">
    <text evidence="3">The sequence shown here is derived from an EMBL/GenBank/DDBJ whole genome shotgun (WGS) entry which is preliminary data.</text>
</comment>